<keyword evidence="7" id="KW-0539">Nucleus</keyword>
<dbReference type="SMART" id="SM00906">
    <property type="entry name" value="Fungal_trans"/>
    <property type="match status" value="1"/>
</dbReference>
<dbReference type="SUPFAM" id="SSF57701">
    <property type="entry name" value="Zn2/Cys6 DNA-binding domain"/>
    <property type="match status" value="1"/>
</dbReference>
<proteinExistence type="predicted"/>
<dbReference type="PANTHER" id="PTHR31313">
    <property type="entry name" value="TY1 ENHANCER ACTIVATOR"/>
    <property type="match status" value="1"/>
</dbReference>
<evidence type="ECO:0000313" key="10">
    <source>
        <dbReference type="EMBL" id="KAF9742163.1"/>
    </source>
</evidence>
<dbReference type="Gene3D" id="4.10.240.10">
    <property type="entry name" value="Zn(2)-C6 fungal-type DNA-binding domain"/>
    <property type="match status" value="1"/>
</dbReference>
<evidence type="ECO:0000256" key="2">
    <source>
        <dbReference type="ARBA" id="ARBA00022723"/>
    </source>
</evidence>
<evidence type="ECO:0000256" key="1">
    <source>
        <dbReference type="ARBA" id="ARBA00004123"/>
    </source>
</evidence>
<dbReference type="PROSITE" id="PS00463">
    <property type="entry name" value="ZN2_CY6_FUNGAL_1"/>
    <property type="match status" value="1"/>
</dbReference>
<sequence length="748" mass="83448">MPQSNHSSHGKPKRRAVRACRFCRSRKIKCTGEEPICSNCRTYDKTCVYEDIVPDSLSFASRRRQVKKYNATPGAKQAATASPSHAAGSSAPGAGADQVSPAISEHSHTPNSNQRLSRMLVSPNGAPSYHGRTSALFEEPGNDWPVADPAKPHMTDDWIEKSLVTRATKQRQLEEVNYHSGKLDFDGVDPELGMHLLSLHWNRQHHSFLLTYRPAFMRDMACNGPYFSKLLLNSIYFGASKFSTRCEVRKDANDVRTAGWRFRQRVRDLLGQSLDRSEITTIQALLVMTNSLFALGDERSAAWLYAGIAFRMIVDLGMHVEPPDLANTLGNSDEDLEIRRRVFWGAFVVDKIQSLYQGRPVTLKESDTLVPVKFLDTYEELEYWKPFAYPSQSSSYRGSPAYSVSTFTALCKLSVTMSNILSSIYAERSFNKSEDDLLKMREELNLELTIWKQSLPHHLAFDFSGVDGDIPPPHVFSLHAMYYVLQILLHRPFVADGHLLSTPRPISVNALKTCAAAAAEIVRLIRAYHNAFSVKRAPYLISYATYVAATVHVRIASKRAADSNAYSHLESCLAVFVENQETNWAVRRAAGVVQNLMRRLEVSLPHGRKPQVDPEVRNRENVASENHSVEQVSEFTQMDGSYEPSFYSESLDIDGIIQSFGPGNYISHGIAQPQETQIGTSGPQGPAAAYMGETAQRGEAGHFGLSTSVGLQSDTENYHMVGGSVDDLLFGFNGSALDNYPLWQWDET</sequence>
<keyword evidence="4" id="KW-0805">Transcription regulation</keyword>
<gene>
    <name evidence="10" type="ORF">IM811_009671</name>
</gene>
<comment type="caution">
    <text evidence="10">The sequence shown here is derived from an EMBL/GenBank/DDBJ whole genome shotgun (WGS) entry which is preliminary data.</text>
</comment>
<dbReference type="GO" id="GO:0008270">
    <property type="term" value="F:zinc ion binding"/>
    <property type="evidence" value="ECO:0007669"/>
    <property type="project" value="InterPro"/>
</dbReference>
<dbReference type="GO" id="GO:0006351">
    <property type="term" value="P:DNA-templated transcription"/>
    <property type="evidence" value="ECO:0007669"/>
    <property type="project" value="InterPro"/>
</dbReference>
<evidence type="ECO:0000256" key="3">
    <source>
        <dbReference type="ARBA" id="ARBA00022833"/>
    </source>
</evidence>
<dbReference type="PROSITE" id="PS50048">
    <property type="entry name" value="ZN2_CY6_FUNGAL_2"/>
    <property type="match status" value="1"/>
</dbReference>
<feature type="domain" description="Zn(2)-C6 fungal-type" evidence="9">
    <location>
        <begin position="19"/>
        <end position="49"/>
    </location>
</feature>
<dbReference type="GO" id="GO:0003677">
    <property type="term" value="F:DNA binding"/>
    <property type="evidence" value="ECO:0007669"/>
    <property type="project" value="UniProtKB-KW"/>
</dbReference>
<keyword evidence="6" id="KW-0804">Transcription</keyword>
<dbReference type="InterPro" id="IPR001138">
    <property type="entry name" value="Zn2Cys6_DnaBD"/>
</dbReference>
<dbReference type="PANTHER" id="PTHR31313:SF86">
    <property type="entry name" value="ZN(2)-C6 FUNGAL-TYPE DOMAIN-CONTAINING PROTEIN"/>
    <property type="match status" value="1"/>
</dbReference>
<evidence type="ECO:0000256" key="7">
    <source>
        <dbReference type="ARBA" id="ARBA00023242"/>
    </source>
</evidence>
<dbReference type="CDD" id="cd00067">
    <property type="entry name" value="GAL4"/>
    <property type="match status" value="1"/>
</dbReference>
<protein>
    <recommendedName>
        <fullName evidence="9">Zn(2)-C6 fungal-type domain-containing protein</fullName>
    </recommendedName>
</protein>
<evidence type="ECO:0000256" key="4">
    <source>
        <dbReference type="ARBA" id="ARBA00023015"/>
    </source>
</evidence>
<keyword evidence="3" id="KW-0862">Zinc</keyword>
<dbReference type="Pfam" id="PF04082">
    <property type="entry name" value="Fungal_trans"/>
    <property type="match status" value="1"/>
</dbReference>
<evidence type="ECO:0000256" key="6">
    <source>
        <dbReference type="ARBA" id="ARBA00023163"/>
    </source>
</evidence>
<feature type="compositionally biased region" description="Low complexity" evidence="8">
    <location>
        <begin position="78"/>
        <end position="96"/>
    </location>
</feature>
<accession>A0A8H7K1I2</accession>
<dbReference type="SMART" id="SM00066">
    <property type="entry name" value="GAL4"/>
    <property type="match status" value="1"/>
</dbReference>
<keyword evidence="5" id="KW-0238">DNA-binding</keyword>
<dbReference type="InterPro" id="IPR051615">
    <property type="entry name" value="Transcr_Regulatory_Elem"/>
</dbReference>
<dbReference type="Pfam" id="PF00172">
    <property type="entry name" value="Zn_clus"/>
    <property type="match status" value="1"/>
</dbReference>
<evidence type="ECO:0000256" key="5">
    <source>
        <dbReference type="ARBA" id="ARBA00023125"/>
    </source>
</evidence>
<evidence type="ECO:0000256" key="8">
    <source>
        <dbReference type="SAM" id="MobiDB-lite"/>
    </source>
</evidence>
<organism evidence="10 11">
    <name type="scientific">Bionectria ochroleuca</name>
    <name type="common">Gliocladium roseum</name>
    <dbReference type="NCBI Taxonomy" id="29856"/>
    <lineage>
        <taxon>Eukaryota</taxon>
        <taxon>Fungi</taxon>
        <taxon>Dikarya</taxon>
        <taxon>Ascomycota</taxon>
        <taxon>Pezizomycotina</taxon>
        <taxon>Sordariomycetes</taxon>
        <taxon>Hypocreomycetidae</taxon>
        <taxon>Hypocreales</taxon>
        <taxon>Bionectriaceae</taxon>
        <taxon>Clonostachys</taxon>
    </lineage>
</organism>
<feature type="region of interest" description="Disordered" evidence="8">
    <location>
        <begin position="68"/>
        <end position="153"/>
    </location>
</feature>
<evidence type="ECO:0000259" key="9">
    <source>
        <dbReference type="PROSITE" id="PS50048"/>
    </source>
</evidence>
<dbReference type="InterPro" id="IPR036864">
    <property type="entry name" value="Zn2-C6_fun-type_DNA-bd_sf"/>
</dbReference>
<evidence type="ECO:0000313" key="11">
    <source>
        <dbReference type="Proteomes" id="UP000616885"/>
    </source>
</evidence>
<keyword evidence="2" id="KW-0479">Metal-binding</keyword>
<dbReference type="Proteomes" id="UP000616885">
    <property type="component" value="Unassembled WGS sequence"/>
</dbReference>
<dbReference type="GO" id="GO:0005634">
    <property type="term" value="C:nucleus"/>
    <property type="evidence" value="ECO:0007669"/>
    <property type="project" value="UniProtKB-SubCell"/>
</dbReference>
<dbReference type="InterPro" id="IPR007219">
    <property type="entry name" value="XnlR_reg_dom"/>
</dbReference>
<name>A0A8H7K1I2_BIOOC</name>
<dbReference type="EMBL" id="JADCTT010000023">
    <property type="protein sequence ID" value="KAF9742163.1"/>
    <property type="molecule type" value="Genomic_DNA"/>
</dbReference>
<comment type="subcellular location">
    <subcellularLocation>
        <location evidence="1">Nucleus</location>
    </subcellularLocation>
</comment>
<dbReference type="GO" id="GO:0000981">
    <property type="term" value="F:DNA-binding transcription factor activity, RNA polymerase II-specific"/>
    <property type="evidence" value="ECO:0007669"/>
    <property type="project" value="InterPro"/>
</dbReference>
<dbReference type="CDD" id="cd12148">
    <property type="entry name" value="fungal_TF_MHR"/>
    <property type="match status" value="1"/>
</dbReference>
<dbReference type="AlphaFoldDB" id="A0A8H7K1I2"/>
<reference evidence="10" key="1">
    <citation type="submission" date="2020-10" db="EMBL/GenBank/DDBJ databases">
        <title>High-Quality Genome Resource of Clonostachys rosea strain S41 by Oxford Nanopore Long-Read Sequencing.</title>
        <authorList>
            <person name="Wang H."/>
        </authorList>
    </citation>
    <scope>NUCLEOTIDE SEQUENCE</scope>
    <source>
        <strain evidence="10">S41</strain>
    </source>
</reference>